<keyword evidence="1" id="KW-0812">Transmembrane</keyword>
<dbReference type="AlphaFoldDB" id="A0A495PM35"/>
<protein>
    <submittedName>
        <fullName evidence="3">Cellulose synthase/poly-beta-1,6-N-acetylglucosamine synthase-like glycosyltransferase</fullName>
    </submittedName>
</protein>
<accession>A0A495PM35</accession>
<keyword evidence="3" id="KW-0808">Transferase</keyword>
<dbReference type="OrthoDB" id="9813550at2"/>
<evidence type="ECO:0000313" key="4">
    <source>
        <dbReference type="Proteomes" id="UP000276282"/>
    </source>
</evidence>
<keyword evidence="1" id="KW-0472">Membrane</keyword>
<evidence type="ECO:0000313" key="3">
    <source>
        <dbReference type="EMBL" id="RKS50755.1"/>
    </source>
</evidence>
<dbReference type="RefSeq" id="WP_121346343.1">
    <property type="nucleotide sequence ID" value="NZ_RBLG01000003.1"/>
</dbReference>
<proteinExistence type="predicted"/>
<dbReference type="Proteomes" id="UP000276282">
    <property type="component" value="Unassembled WGS sequence"/>
</dbReference>
<dbReference type="PANTHER" id="PTHR22916:SF64">
    <property type="entry name" value="TRANSFERASE, PUTATIVE-RELATED"/>
    <property type="match status" value="1"/>
</dbReference>
<name>A0A495PM35_9FLAO</name>
<dbReference type="Pfam" id="PF00535">
    <property type="entry name" value="Glycos_transf_2"/>
    <property type="match status" value="1"/>
</dbReference>
<feature type="domain" description="Glycosyltransferase 2-like" evidence="2">
    <location>
        <begin position="6"/>
        <end position="134"/>
    </location>
</feature>
<dbReference type="EMBL" id="RBLG01000003">
    <property type="protein sequence ID" value="RKS50755.1"/>
    <property type="molecule type" value="Genomic_DNA"/>
</dbReference>
<keyword evidence="1" id="KW-1133">Transmembrane helix</keyword>
<evidence type="ECO:0000256" key="1">
    <source>
        <dbReference type="SAM" id="Phobius"/>
    </source>
</evidence>
<sequence length="336" mass="38548">MQLEYSFIIPVYNRPDEIRELLESMQDLDFNGHFEIVIVEDGSSISSEEVIEDFKGKLNISYYYKENTGPGDSRNYGMKLAKGNYFLILDSDVLLPKNYLFEVDTFLSSNYYDCFGGPDAAHESFTDLQKAINYSMTSLLTTGGIRGNKQAVNKFQPRSFNMGLSKKAFVESGGFGLIHPGEDPDLALRLLKEGFETILIPNAIVFHKRRIDWNKFYTQVNKFGMVRPILNSWHPQSAKITFWFPTLFISGFALAIIFWMLGFSFFIWFYLFYFLIIGIDAGIKNKSGYIGIAAIMATFIQFLGYGVGFLNAIWKLKFLKMQPQEAFPKLFFTNED</sequence>
<dbReference type="Gene3D" id="3.90.550.10">
    <property type="entry name" value="Spore Coat Polysaccharide Biosynthesis Protein SpsA, Chain A"/>
    <property type="match status" value="1"/>
</dbReference>
<dbReference type="PANTHER" id="PTHR22916">
    <property type="entry name" value="GLYCOSYLTRANSFERASE"/>
    <property type="match status" value="1"/>
</dbReference>
<evidence type="ECO:0000259" key="2">
    <source>
        <dbReference type="Pfam" id="PF00535"/>
    </source>
</evidence>
<dbReference type="GO" id="GO:0016758">
    <property type="term" value="F:hexosyltransferase activity"/>
    <property type="evidence" value="ECO:0007669"/>
    <property type="project" value="UniProtKB-ARBA"/>
</dbReference>
<gene>
    <name evidence="3" type="ORF">BC962_2529</name>
</gene>
<reference evidence="3 4" key="1">
    <citation type="submission" date="2018-10" db="EMBL/GenBank/DDBJ databases">
        <title>Genomic Encyclopedia of Archaeal and Bacterial Type Strains, Phase II (KMG-II): from individual species to whole genera.</title>
        <authorList>
            <person name="Goeker M."/>
        </authorList>
    </citation>
    <scope>NUCLEOTIDE SEQUENCE [LARGE SCALE GENOMIC DNA]</scope>
    <source>
        <strain evidence="3 4">DSM 19839</strain>
    </source>
</reference>
<feature type="transmembrane region" description="Helical" evidence="1">
    <location>
        <begin position="289"/>
        <end position="314"/>
    </location>
</feature>
<dbReference type="SUPFAM" id="SSF53448">
    <property type="entry name" value="Nucleotide-diphospho-sugar transferases"/>
    <property type="match status" value="1"/>
</dbReference>
<dbReference type="InterPro" id="IPR029044">
    <property type="entry name" value="Nucleotide-diphossugar_trans"/>
</dbReference>
<dbReference type="InterPro" id="IPR001173">
    <property type="entry name" value="Glyco_trans_2-like"/>
</dbReference>
<keyword evidence="4" id="KW-1185">Reference proteome</keyword>
<organism evidence="3 4">
    <name type="scientific">Gillisia mitskevichiae</name>
    <dbReference type="NCBI Taxonomy" id="270921"/>
    <lineage>
        <taxon>Bacteria</taxon>
        <taxon>Pseudomonadati</taxon>
        <taxon>Bacteroidota</taxon>
        <taxon>Flavobacteriia</taxon>
        <taxon>Flavobacteriales</taxon>
        <taxon>Flavobacteriaceae</taxon>
        <taxon>Gillisia</taxon>
    </lineage>
</organism>
<comment type="caution">
    <text evidence="3">The sequence shown here is derived from an EMBL/GenBank/DDBJ whole genome shotgun (WGS) entry which is preliminary data.</text>
</comment>